<evidence type="ECO:0000259" key="2">
    <source>
        <dbReference type="Pfam" id="PF25825"/>
    </source>
</evidence>
<proteinExistence type="predicted"/>
<dbReference type="PANTHER" id="PTHR14907">
    <property type="entry name" value="FI14130P"/>
    <property type="match status" value="1"/>
</dbReference>
<feature type="compositionally biased region" description="Basic and acidic residues" evidence="1">
    <location>
        <begin position="52"/>
        <end position="70"/>
    </location>
</feature>
<feature type="region of interest" description="Disordered" evidence="1">
    <location>
        <begin position="52"/>
        <end position="105"/>
    </location>
</feature>
<organism evidence="3 4">
    <name type="scientific">Molorchus minor</name>
    <dbReference type="NCBI Taxonomy" id="1323400"/>
    <lineage>
        <taxon>Eukaryota</taxon>
        <taxon>Metazoa</taxon>
        <taxon>Ecdysozoa</taxon>
        <taxon>Arthropoda</taxon>
        <taxon>Hexapoda</taxon>
        <taxon>Insecta</taxon>
        <taxon>Pterygota</taxon>
        <taxon>Neoptera</taxon>
        <taxon>Endopterygota</taxon>
        <taxon>Coleoptera</taxon>
        <taxon>Polyphaga</taxon>
        <taxon>Cucujiformia</taxon>
        <taxon>Chrysomeloidea</taxon>
        <taxon>Cerambycidae</taxon>
        <taxon>Lamiinae</taxon>
        <taxon>Monochamini</taxon>
        <taxon>Molorchus</taxon>
    </lineage>
</organism>
<reference evidence="3" key="1">
    <citation type="journal article" date="2023" name="Insect Mol. Biol.">
        <title>Genome sequencing provides insights into the evolution of gene families encoding plant cell wall-degrading enzymes in longhorned beetles.</title>
        <authorList>
            <person name="Shin N.R."/>
            <person name="Okamura Y."/>
            <person name="Kirsch R."/>
            <person name="Pauchet Y."/>
        </authorList>
    </citation>
    <scope>NUCLEOTIDE SEQUENCE</scope>
    <source>
        <strain evidence="3">MMC_N1</strain>
    </source>
</reference>
<feature type="compositionally biased region" description="Polar residues" evidence="1">
    <location>
        <begin position="72"/>
        <end position="90"/>
    </location>
</feature>
<evidence type="ECO:0000313" key="3">
    <source>
        <dbReference type="EMBL" id="KAJ8965891.1"/>
    </source>
</evidence>
<dbReference type="Proteomes" id="UP001162164">
    <property type="component" value="Unassembled WGS sequence"/>
</dbReference>
<dbReference type="InterPro" id="IPR057953">
    <property type="entry name" value="SAPC2_N"/>
</dbReference>
<comment type="caution">
    <text evidence="3">The sequence shown here is derived from an EMBL/GenBank/DDBJ whole genome shotgun (WGS) entry which is preliminary data.</text>
</comment>
<evidence type="ECO:0000256" key="1">
    <source>
        <dbReference type="SAM" id="MobiDB-lite"/>
    </source>
</evidence>
<keyword evidence="4" id="KW-1185">Reference proteome</keyword>
<dbReference type="EMBL" id="JAPWTJ010002505">
    <property type="protein sequence ID" value="KAJ8965891.1"/>
    <property type="molecule type" value="Genomic_DNA"/>
</dbReference>
<sequence>MDDKKTGFVNFADIENRWQDDDAKGLPKGVIESLQESHPSQRDVVLRKILRRAEDMPPEKPGREAEEAATRDGSQTKPHPQRHCWTSTAPQAELGVTRRPYDPTT</sequence>
<evidence type="ECO:0000313" key="4">
    <source>
        <dbReference type="Proteomes" id="UP001162164"/>
    </source>
</evidence>
<name>A0ABQ9IU69_9CUCU</name>
<accession>A0ABQ9IU69</accession>
<dbReference type="PANTHER" id="PTHR14907:SF2">
    <property type="entry name" value="SUPPRESSOR APC DOMAIN-CONTAINING PROTEIN 2"/>
    <property type="match status" value="1"/>
</dbReference>
<gene>
    <name evidence="3" type="ORF">NQ317_014286</name>
</gene>
<dbReference type="InterPro" id="IPR026828">
    <property type="entry name" value="SAPC2_1/2"/>
</dbReference>
<protein>
    <recommendedName>
        <fullName evidence="2">Suppressor APC domain-containing protein</fullName>
    </recommendedName>
</protein>
<dbReference type="Pfam" id="PF25825">
    <property type="entry name" value="SAPC2_N"/>
    <property type="match status" value="1"/>
</dbReference>
<feature type="domain" description="Suppressor APC" evidence="2">
    <location>
        <begin position="1"/>
        <end position="40"/>
    </location>
</feature>